<dbReference type="SUPFAM" id="SSF51419">
    <property type="entry name" value="PLP-binding barrel"/>
    <property type="match status" value="1"/>
</dbReference>
<proteinExistence type="inferred from homology"/>
<dbReference type="AlphaFoldDB" id="A0A9D7SSP8"/>
<dbReference type="InterPro" id="IPR051466">
    <property type="entry name" value="D-amino_acid_metab_enzyme"/>
</dbReference>
<name>A0A9D7SSP8_9BACT</name>
<evidence type="ECO:0000256" key="1">
    <source>
        <dbReference type="ARBA" id="ARBA00005323"/>
    </source>
</evidence>
<evidence type="ECO:0000313" key="6">
    <source>
        <dbReference type="Proteomes" id="UP000808337"/>
    </source>
</evidence>
<comment type="caution">
    <text evidence="5">The sequence shown here is derived from an EMBL/GenBank/DDBJ whole genome shotgun (WGS) entry which is preliminary data.</text>
</comment>
<evidence type="ECO:0000259" key="3">
    <source>
        <dbReference type="Pfam" id="PF01168"/>
    </source>
</evidence>
<dbReference type="InterPro" id="IPR001608">
    <property type="entry name" value="Ala_racemase_N"/>
</dbReference>
<dbReference type="GO" id="GO:0008721">
    <property type="term" value="F:D-serine ammonia-lyase activity"/>
    <property type="evidence" value="ECO:0007669"/>
    <property type="project" value="TreeGrafter"/>
</dbReference>
<dbReference type="GO" id="GO:0036088">
    <property type="term" value="P:D-serine catabolic process"/>
    <property type="evidence" value="ECO:0007669"/>
    <property type="project" value="TreeGrafter"/>
</dbReference>
<dbReference type="Gene3D" id="3.20.20.10">
    <property type="entry name" value="Alanine racemase"/>
    <property type="match status" value="1"/>
</dbReference>
<feature type="domain" description="Alanine racemase N-terminal" evidence="3">
    <location>
        <begin position="14"/>
        <end position="234"/>
    </location>
</feature>
<keyword evidence="2" id="KW-0456">Lyase</keyword>
<dbReference type="Pfam" id="PF01168">
    <property type="entry name" value="Ala_racemase_N"/>
    <property type="match status" value="1"/>
</dbReference>
<dbReference type="InterPro" id="IPR042208">
    <property type="entry name" value="D-ser_dehydrat-like_sf"/>
</dbReference>
<dbReference type="PANTHER" id="PTHR28004">
    <property type="entry name" value="ZGC:162816-RELATED"/>
    <property type="match status" value="1"/>
</dbReference>
<dbReference type="Proteomes" id="UP000808337">
    <property type="component" value="Unassembled WGS sequence"/>
</dbReference>
<dbReference type="Gene3D" id="2.40.37.20">
    <property type="entry name" value="D-serine dehydratase-like domain"/>
    <property type="match status" value="1"/>
</dbReference>
<evidence type="ECO:0000256" key="2">
    <source>
        <dbReference type="ARBA" id="ARBA00023239"/>
    </source>
</evidence>
<protein>
    <submittedName>
        <fullName evidence="5">Alanine racemase</fullName>
    </submittedName>
</protein>
<feature type="domain" description="D-serine dehydratase-like" evidence="4">
    <location>
        <begin position="251"/>
        <end position="357"/>
    </location>
</feature>
<evidence type="ECO:0000313" key="5">
    <source>
        <dbReference type="EMBL" id="MBK9982443.1"/>
    </source>
</evidence>
<dbReference type="Pfam" id="PF14031">
    <property type="entry name" value="D-ser_dehydrat"/>
    <property type="match status" value="1"/>
</dbReference>
<gene>
    <name evidence="5" type="ORF">IPP15_08465</name>
</gene>
<accession>A0A9D7SSP8</accession>
<evidence type="ECO:0000259" key="4">
    <source>
        <dbReference type="Pfam" id="PF14031"/>
    </source>
</evidence>
<dbReference type="InterPro" id="IPR026956">
    <property type="entry name" value="D-ser_dehydrat-like_dom"/>
</dbReference>
<organism evidence="5 6">
    <name type="scientific">Candidatus Opimibacter skivensis</name>
    <dbReference type="NCBI Taxonomy" id="2982028"/>
    <lineage>
        <taxon>Bacteria</taxon>
        <taxon>Pseudomonadati</taxon>
        <taxon>Bacteroidota</taxon>
        <taxon>Saprospiria</taxon>
        <taxon>Saprospirales</taxon>
        <taxon>Saprospiraceae</taxon>
        <taxon>Candidatus Opimibacter</taxon>
    </lineage>
</organism>
<dbReference type="InterPro" id="IPR029066">
    <property type="entry name" value="PLP-binding_barrel"/>
</dbReference>
<comment type="similarity">
    <text evidence="1">Belongs to the DSD1 family.</text>
</comment>
<dbReference type="PANTHER" id="PTHR28004:SF2">
    <property type="entry name" value="D-SERINE DEHYDRATASE"/>
    <property type="match status" value="1"/>
</dbReference>
<reference evidence="5 6" key="1">
    <citation type="submission" date="2020-10" db="EMBL/GenBank/DDBJ databases">
        <title>Connecting structure to function with the recovery of over 1000 high-quality activated sludge metagenome-assembled genomes encoding full-length rRNA genes using long-read sequencing.</title>
        <authorList>
            <person name="Singleton C.M."/>
            <person name="Petriglieri F."/>
            <person name="Kristensen J.M."/>
            <person name="Kirkegaard R.H."/>
            <person name="Michaelsen T.Y."/>
            <person name="Andersen M.H."/>
            <person name="Karst S.M."/>
            <person name="Dueholm M.S."/>
            <person name="Nielsen P.H."/>
            <person name="Albertsen M."/>
        </authorList>
    </citation>
    <scope>NUCLEOTIDE SEQUENCE [LARGE SCALE GENOMIC DNA]</scope>
    <source>
        <strain evidence="5">Ribe_18-Q3-R11-54_MAXAC.273</strain>
    </source>
</reference>
<dbReference type="EMBL" id="JADKGY010000006">
    <property type="protein sequence ID" value="MBK9982443.1"/>
    <property type="molecule type" value="Genomic_DNA"/>
</dbReference>
<sequence length="373" mass="41928">MNFKQIVKPSLLLDPQRCKKNIHSMIEKAATNRFELRPHFKTHQSHIIGSWFRDEGIEKITVSSVGMATFFAVNGWDDITIAFPVNIRQMEEIKGLSQKVKLGLVVVDPDTIDILGKELKDSVSIWIEIDVGTHRTGIRPEDTMLIDDIIERIKSYPLLNLIGLLGHAGHSYQSKSVTQVERTHENAVDKMKEIQKRYKSAFPALKISLGDTPAASMLSSFGPIDEFRPGNFVFYDLQQEEIGSCHLDDIAVAMACPVVAVHPDRLQWIIYGGGIHFAKDFLTLKDGQKCFGRWVKPDGKSWVTSETAGGPYISSLSQEHGVVQCTERTFHLCNPGDLSLWLPVHSCMTADAMGEYYSTDGGKIDHYREHLWS</sequence>